<dbReference type="Proteomes" id="UP000676565">
    <property type="component" value="Unassembled WGS sequence"/>
</dbReference>
<name>A0ABS5BJS3_9BACT</name>
<evidence type="ECO:0000313" key="4">
    <source>
        <dbReference type="Proteomes" id="UP000676565"/>
    </source>
</evidence>
<evidence type="ECO:0000256" key="1">
    <source>
        <dbReference type="SAM" id="SignalP"/>
    </source>
</evidence>
<dbReference type="InterPro" id="IPR050904">
    <property type="entry name" value="Adhesion/Biosynth-related"/>
</dbReference>
<dbReference type="RefSeq" id="WP_210651463.1">
    <property type="nucleotide sequence ID" value="NZ_JAGKQQ010000001.1"/>
</dbReference>
<dbReference type="SUPFAM" id="SSF82153">
    <property type="entry name" value="FAS1 domain"/>
    <property type="match status" value="1"/>
</dbReference>
<comment type="caution">
    <text evidence="3">The sequence shown here is derived from an EMBL/GenBank/DDBJ whole genome shotgun (WGS) entry which is preliminary data.</text>
</comment>
<dbReference type="PROSITE" id="PS50213">
    <property type="entry name" value="FAS1"/>
    <property type="match status" value="1"/>
</dbReference>
<proteinExistence type="predicted"/>
<evidence type="ECO:0000259" key="2">
    <source>
        <dbReference type="PROSITE" id="PS50213"/>
    </source>
</evidence>
<gene>
    <name evidence="3" type="ORF">J8F10_00230</name>
</gene>
<protein>
    <submittedName>
        <fullName evidence="3">Fasciclin domain-containing protein</fullName>
    </submittedName>
</protein>
<dbReference type="PANTHER" id="PTHR10900">
    <property type="entry name" value="PERIOSTIN-RELATED"/>
    <property type="match status" value="1"/>
</dbReference>
<sequence>MRPKLTAGAVLATVLALALPARTADTGTIYDTLTTRDGHTVLSVAVKEAAESAALKGTTQYTLFAPLDSAFKKLDDTTIGEIATKKDVVQRLLRSHLVMGKYTTADLKKLDGKELKTVHGNVLKVEDTKDGLLVGGVKIVTADIVCSNGVIHTTDAILPMPKE</sequence>
<keyword evidence="1" id="KW-0732">Signal</keyword>
<keyword evidence="4" id="KW-1185">Reference proteome</keyword>
<dbReference type="Gene3D" id="2.30.180.10">
    <property type="entry name" value="FAS1 domain"/>
    <property type="match status" value="1"/>
</dbReference>
<evidence type="ECO:0000313" key="3">
    <source>
        <dbReference type="EMBL" id="MBP3953727.1"/>
    </source>
</evidence>
<feature type="domain" description="FAS1" evidence="2">
    <location>
        <begin position="26"/>
        <end position="158"/>
    </location>
</feature>
<dbReference type="SMART" id="SM00554">
    <property type="entry name" value="FAS1"/>
    <property type="match status" value="1"/>
</dbReference>
<accession>A0ABS5BJS3</accession>
<dbReference type="InterPro" id="IPR000782">
    <property type="entry name" value="FAS1_domain"/>
</dbReference>
<feature type="signal peptide" evidence="1">
    <location>
        <begin position="1"/>
        <end position="23"/>
    </location>
</feature>
<dbReference type="InterPro" id="IPR036378">
    <property type="entry name" value="FAS1_dom_sf"/>
</dbReference>
<dbReference type="Pfam" id="PF02469">
    <property type="entry name" value="Fasciclin"/>
    <property type="match status" value="1"/>
</dbReference>
<reference evidence="3 4" key="1">
    <citation type="submission" date="2021-04" db="EMBL/GenBank/DDBJ databases">
        <authorList>
            <person name="Ivanova A."/>
        </authorList>
    </citation>
    <scope>NUCLEOTIDE SEQUENCE [LARGE SCALE GENOMIC DNA]</scope>
    <source>
        <strain evidence="3 4">G18</strain>
    </source>
</reference>
<organism evidence="3 4">
    <name type="scientific">Gemmata palustris</name>
    <dbReference type="NCBI Taxonomy" id="2822762"/>
    <lineage>
        <taxon>Bacteria</taxon>
        <taxon>Pseudomonadati</taxon>
        <taxon>Planctomycetota</taxon>
        <taxon>Planctomycetia</taxon>
        <taxon>Gemmatales</taxon>
        <taxon>Gemmataceae</taxon>
        <taxon>Gemmata</taxon>
    </lineage>
</organism>
<dbReference type="PANTHER" id="PTHR10900:SF77">
    <property type="entry name" value="FI19380P1"/>
    <property type="match status" value="1"/>
</dbReference>
<feature type="chain" id="PRO_5046700077" evidence="1">
    <location>
        <begin position="24"/>
        <end position="163"/>
    </location>
</feature>
<dbReference type="EMBL" id="JAGKQQ010000001">
    <property type="protein sequence ID" value="MBP3953727.1"/>
    <property type="molecule type" value="Genomic_DNA"/>
</dbReference>